<keyword evidence="4" id="KW-1185">Reference proteome</keyword>
<evidence type="ECO:0000256" key="1">
    <source>
        <dbReference type="SAM" id="SignalP"/>
    </source>
</evidence>
<gene>
    <name evidence="3" type="ORF">SAMN02927928_0282</name>
</gene>
<dbReference type="EMBL" id="FMTS01000001">
    <property type="protein sequence ID" value="SCW30363.1"/>
    <property type="molecule type" value="Genomic_DNA"/>
</dbReference>
<dbReference type="Proteomes" id="UP000199150">
    <property type="component" value="Unassembled WGS sequence"/>
</dbReference>
<evidence type="ECO:0000259" key="2">
    <source>
        <dbReference type="PROSITE" id="PS51208"/>
    </source>
</evidence>
<dbReference type="PROSITE" id="PS51208">
    <property type="entry name" value="AUTOTRANSPORTER"/>
    <property type="match status" value="1"/>
</dbReference>
<evidence type="ECO:0000313" key="4">
    <source>
        <dbReference type="Proteomes" id="UP000199150"/>
    </source>
</evidence>
<dbReference type="Pfam" id="PF03797">
    <property type="entry name" value="Autotransporter"/>
    <property type="match status" value="1"/>
</dbReference>
<feature type="domain" description="Autotransporter" evidence="2">
    <location>
        <begin position="807"/>
        <end position="1081"/>
    </location>
</feature>
<organism evidence="3 4">
    <name type="scientific">Asticcacaulis taihuensis</name>
    <dbReference type="NCBI Taxonomy" id="260084"/>
    <lineage>
        <taxon>Bacteria</taxon>
        <taxon>Pseudomonadati</taxon>
        <taxon>Pseudomonadota</taxon>
        <taxon>Alphaproteobacteria</taxon>
        <taxon>Caulobacterales</taxon>
        <taxon>Caulobacteraceae</taxon>
        <taxon>Asticcacaulis</taxon>
    </lineage>
</organism>
<dbReference type="InterPro" id="IPR036709">
    <property type="entry name" value="Autotransporte_beta_dom_sf"/>
</dbReference>
<dbReference type="Gene3D" id="2.40.128.130">
    <property type="entry name" value="Autotransporter beta-domain"/>
    <property type="match status" value="1"/>
</dbReference>
<feature type="signal peptide" evidence="1">
    <location>
        <begin position="1"/>
        <end position="27"/>
    </location>
</feature>
<dbReference type="SUPFAM" id="SSF103515">
    <property type="entry name" value="Autotransporter"/>
    <property type="match status" value="1"/>
</dbReference>
<reference evidence="4" key="1">
    <citation type="submission" date="2016-10" db="EMBL/GenBank/DDBJ databases">
        <authorList>
            <person name="Varghese N."/>
            <person name="Submissions S."/>
        </authorList>
    </citation>
    <scope>NUCLEOTIDE SEQUENCE [LARGE SCALE GENOMIC DNA]</scope>
    <source>
        <strain evidence="4">CGMCC 1.3431</strain>
    </source>
</reference>
<feature type="chain" id="PRO_5011442948" description="Autotransporter domain-containing protein" evidence="1">
    <location>
        <begin position="28"/>
        <end position="1081"/>
    </location>
</feature>
<accession>A0A1G4PDI6</accession>
<dbReference type="InterPro" id="IPR005546">
    <property type="entry name" value="Autotransporte_beta"/>
</dbReference>
<protein>
    <recommendedName>
        <fullName evidence="2">Autotransporter domain-containing protein</fullName>
    </recommendedName>
</protein>
<dbReference type="RefSeq" id="WP_090642770.1">
    <property type="nucleotide sequence ID" value="NZ_CBCRYE010000001.1"/>
</dbReference>
<sequence>MRKHSLLTATALGLVLGSGGLGTQALAETSISTATTTPLVTSSAGDLTVTSDGSITLTSGTAITVDSDNSLDFEGSIAMSGSESSSTGILITDFPDRTKGLVLTGDITVTDDYTASDTTSLDGTEDGYTDAPWAEGTGRYGIHSTGASPFVGDVYITSDSVIDVEGNQSYGIRFENQIKGAFTYDGAMTLIGDNSTGISLEKGVTGNVYLSGSVGVLGANASAITLAGDLGGNLIIDGSYSGTAYSSTSALTQAVYENLIPANNLLQVGPLVSIAGNVANGVLFGASVTSTDDSNTDEDGDGLTDTVQSTASLTQYGSAPALAIGSASSDITLGGLTYASTAIDPPSVNYGLLNRGSIGAYGVHPGVNATALQIGGTGYPTTIENGIGNAGSITASSYGGNATAISLLSGATTPRLDIDGTVTATTTRYLTSAEDADGNTVYTVSNVGEATAVSIASGATLPAINVAASSGIYASSSGSTGSATAISDTSGTLTSISNSGTISATITASDDDGDGTTDTITGKATAIDVSTNTTGVTITQTDNNATDSDDDEAIAAPYIYGNILFGSGNDTLSSSGGYIYGNVDYGAGTGSFSLTNDAVYLGKLTSSGDIAMDIDSGASAGLLAGSSVRMSTLHVGSDSSMALTLAVDTPTVPILSGSGAVAFDDGAKLYLTLDKILSTPTSFTVLTGSSISLGDMTTSTLDGYIPYLYHSDLTLNDTDTVLTANFRLKTQGEAGYSSNQYAALMPVLVVVAEDSGARSSLLAATDKDAFDQVYNQYLPDYSGENLISLSVGSASLNRSLSNLTLIPDNNGGQYWLQEYGYAINRAYSDTAGFKSTGFSFAGGREKQVYGNQMVGTYLSITSASPRDTFALAAEGMSNSDLTIGAYWRLNTSGLKAWLHAGAGYDTFKSTRNILTTTVDHVATAKWDGYSVSAGTGASYDFLLGKWAVTPEVLADYYQLHENDHTESGGGDYFDLTVGARDGHLLSSTALLNLSYRTSFLKPEMWVGYKQNISATLPDTVANFTGGDSFTLVGGNIEGGGPVAGFRLSADNPYSYFSIEAEYQELPEYTNTSVSLRTRFQF</sequence>
<keyword evidence="1" id="KW-0732">Signal</keyword>
<dbReference type="AlphaFoldDB" id="A0A1G4PDI6"/>
<name>A0A1G4PDI6_9CAUL</name>
<dbReference type="OrthoDB" id="7613961at2"/>
<proteinExistence type="predicted"/>
<dbReference type="STRING" id="260084.SAMN02927928_0282"/>
<evidence type="ECO:0000313" key="3">
    <source>
        <dbReference type="EMBL" id="SCW30363.1"/>
    </source>
</evidence>
<dbReference type="SMART" id="SM00869">
    <property type="entry name" value="Autotransporter"/>
    <property type="match status" value="1"/>
</dbReference>